<dbReference type="EMBL" id="FPHC01000039">
    <property type="protein sequence ID" value="SFV56138.1"/>
    <property type="molecule type" value="Genomic_DNA"/>
</dbReference>
<dbReference type="InterPro" id="IPR005368">
    <property type="entry name" value="UPF0175"/>
</dbReference>
<accession>A0A1W1BRA7</accession>
<proteinExistence type="inferred from homology"/>
<organism evidence="2">
    <name type="scientific">hydrothermal vent metagenome</name>
    <dbReference type="NCBI Taxonomy" id="652676"/>
    <lineage>
        <taxon>unclassified sequences</taxon>
        <taxon>metagenomes</taxon>
        <taxon>ecological metagenomes</taxon>
    </lineage>
</organism>
<dbReference type="AlphaFoldDB" id="A0A1W1BRA7"/>
<gene>
    <name evidence="2" type="ORF">MNB_SV-6-1656</name>
</gene>
<protein>
    <recommendedName>
        <fullName evidence="3">Antitoxin</fullName>
    </recommendedName>
</protein>
<evidence type="ECO:0000313" key="2">
    <source>
        <dbReference type="EMBL" id="SFV56138.1"/>
    </source>
</evidence>
<dbReference type="Pfam" id="PF03683">
    <property type="entry name" value="UPF0175"/>
    <property type="match status" value="1"/>
</dbReference>
<dbReference type="InterPro" id="IPR036165">
    <property type="entry name" value="YefM-like_sf"/>
</dbReference>
<evidence type="ECO:0000256" key="1">
    <source>
        <dbReference type="ARBA" id="ARBA00009981"/>
    </source>
</evidence>
<name>A0A1W1BRA7_9ZZZZ</name>
<evidence type="ECO:0008006" key="3">
    <source>
        <dbReference type="Google" id="ProtNLM"/>
    </source>
</evidence>
<sequence length="114" mass="12984">MQTVAIRDLKNNPSNMTKYLENNESVFITKHSKPIGITLPLNNDTLSIGLKNVVAIEQYKHGLISLGKMAEFLEISKKEAMSLVNRLGIDWLEYTKEELDKQINSAMKYAKKRS</sequence>
<comment type="similarity">
    <text evidence="1">Belongs to the phD/YefM antitoxin family.</text>
</comment>
<reference evidence="2" key="1">
    <citation type="submission" date="2016-10" db="EMBL/GenBank/DDBJ databases">
        <authorList>
            <person name="de Groot N.N."/>
        </authorList>
    </citation>
    <scope>NUCLEOTIDE SEQUENCE</scope>
</reference>
<dbReference type="SUPFAM" id="SSF143120">
    <property type="entry name" value="YefM-like"/>
    <property type="match status" value="1"/>
</dbReference>